<dbReference type="PROSITE" id="PS51450">
    <property type="entry name" value="LRR"/>
    <property type="match status" value="1"/>
</dbReference>
<dbReference type="Pfam" id="PF12799">
    <property type="entry name" value="LRR_4"/>
    <property type="match status" value="1"/>
</dbReference>
<dbReference type="PANTHER" id="PTHR15454:SF69">
    <property type="entry name" value="SERINE_THREONINE-PROTEIN KINASE 11-INTERACTING PROTEIN"/>
    <property type="match status" value="1"/>
</dbReference>
<sequence length="605" mass="68417">MENNQISCLAFQLRSSVKNKPNILTLSTPTLAYLLLSFDSIEEQSTSFHVKQPHNFKAELLRDLQYISNYFQQAKSLKLYSDNYTEDTELIDITKFRNLIFIEFSKVNVNTVKGIQVLRSQLQKLVCQKTLNTLDDILNNCGADKSQASCWSELKEASFVSNSILELDQSLECAPWLHTLDLSHNEITNIEAVSCLGNLKTLNVSYNKLEAVPQFKGQICSRLQNVVLKNNFIEDVTGLRSLNNVCVLDLSNNCLIDHKSLLTVSHLATLQWLNLRSNPLSFHPNHRNRTASYLHVNTASTHFVLNHVALSKNEKRLVGSYYPLQSKNNSLANDSLNMATDRVRKVRQVVIEEEASSRESTVLVRPPTPRQYLETKKQIEDLHEKFGESWLNSQSGLLDVLGLESFSLPLSTSPYEADFTIYSGDFDKAAQAESTPLNTSDILNEEYDKHDATPDTSLDEPDVEGEESIYLATIKTETDPIFIVIGPTHLSERECSTGSEREKWHLDSILSCEIVDESATTVQLDFDTMRKDKKQRIYVFEEEIDAFVGLIKNKINSRTPKKEDDVKFQCMKCSVVFKKIKNGSMLGEAVVQCPSCDSTLVVEAE</sequence>
<dbReference type="AlphaFoldDB" id="A0A8J6LA79"/>
<dbReference type="Pfam" id="PF25357">
    <property type="entry name" value="PH_S11IP"/>
    <property type="match status" value="1"/>
</dbReference>
<evidence type="ECO:0000313" key="7">
    <source>
        <dbReference type="Proteomes" id="UP000719412"/>
    </source>
</evidence>
<organism evidence="6 7">
    <name type="scientific">Tenebrio molitor</name>
    <name type="common">Yellow mealworm beetle</name>
    <dbReference type="NCBI Taxonomy" id="7067"/>
    <lineage>
        <taxon>Eukaryota</taxon>
        <taxon>Metazoa</taxon>
        <taxon>Ecdysozoa</taxon>
        <taxon>Arthropoda</taxon>
        <taxon>Hexapoda</taxon>
        <taxon>Insecta</taxon>
        <taxon>Pterygota</taxon>
        <taxon>Neoptera</taxon>
        <taxon>Endopterygota</taxon>
        <taxon>Coleoptera</taxon>
        <taxon>Polyphaga</taxon>
        <taxon>Cucujiformia</taxon>
        <taxon>Tenebrionidae</taxon>
        <taxon>Tenebrio</taxon>
    </lineage>
</organism>
<name>A0A8J6LA79_TENMO</name>
<dbReference type="PRINTS" id="PR00019">
    <property type="entry name" value="LEURICHRPT"/>
</dbReference>
<dbReference type="InterPro" id="IPR001611">
    <property type="entry name" value="Leu-rich_rpt"/>
</dbReference>
<evidence type="ECO:0000259" key="5">
    <source>
        <dbReference type="Pfam" id="PF25357"/>
    </source>
</evidence>
<evidence type="ECO:0000256" key="2">
    <source>
        <dbReference type="ARBA" id="ARBA00022490"/>
    </source>
</evidence>
<evidence type="ECO:0000256" key="1">
    <source>
        <dbReference type="ARBA" id="ARBA00004496"/>
    </source>
</evidence>
<protein>
    <recommendedName>
        <fullName evidence="5">Serine/threonine-protein kinase 11-interacting protein PH domain-containing protein</fullName>
    </recommendedName>
</protein>
<feature type="domain" description="Serine/threonine-protein kinase 11-interacting protein PH" evidence="5">
    <location>
        <begin position="475"/>
        <end position="543"/>
    </location>
</feature>
<dbReference type="Gene3D" id="3.80.10.10">
    <property type="entry name" value="Ribonuclease Inhibitor"/>
    <property type="match status" value="1"/>
</dbReference>
<reference evidence="6" key="1">
    <citation type="journal article" date="2020" name="J Insects Food Feed">
        <title>The yellow mealworm (Tenebrio molitor) genome: a resource for the emerging insects as food and feed industry.</title>
        <authorList>
            <person name="Eriksson T."/>
            <person name="Andere A."/>
            <person name="Kelstrup H."/>
            <person name="Emery V."/>
            <person name="Picard C."/>
        </authorList>
    </citation>
    <scope>NUCLEOTIDE SEQUENCE</scope>
    <source>
        <strain evidence="6">Stoneville</strain>
        <tissue evidence="6">Whole head</tissue>
    </source>
</reference>
<dbReference type="InterPro" id="IPR032675">
    <property type="entry name" value="LRR_dom_sf"/>
</dbReference>
<keyword evidence="4" id="KW-0677">Repeat</keyword>
<accession>A0A8J6LA79</accession>
<keyword evidence="7" id="KW-1185">Reference proteome</keyword>
<proteinExistence type="predicted"/>
<reference evidence="6" key="2">
    <citation type="submission" date="2021-08" db="EMBL/GenBank/DDBJ databases">
        <authorList>
            <person name="Eriksson T."/>
        </authorList>
    </citation>
    <scope>NUCLEOTIDE SEQUENCE</scope>
    <source>
        <strain evidence="6">Stoneville</strain>
        <tissue evidence="6">Whole head</tissue>
    </source>
</reference>
<dbReference type="Proteomes" id="UP000719412">
    <property type="component" value="Unassembled WGS sequence"/>
</dbReference>
<dbReference type="EMBL" id="JABDTM020026417">
    <property type="protein sequence ID" value="KAH0811958.1"/>
    <property type="molecule type" value="Genomic_DNA"/>
</dbReference>
<dbReference type="SUPFAM" id="SSF52075">
    <property type="entry name" value="Outer arm dynein light chain 1"/>
    <property type="match status" value="1"/>
</dbReference>
<gene>
    <name evidence="6" type="ORF">GEV33_010832</name>
</gene>
<evidence type="ECO:0000313" key="6">
    <source>
        <dbReference type="EMBL" id="KAH0811958.1"/>
    </source>
</evidence>
<comment type="caution">
    <text evidence="6">The sequence shown here is derived from an EMBL/GenBank/DDBJ whole genome shotgun (WGS) entry which is preliminary data.</text>
</comment>
<comment type="subcellular location">
    <subcellularLocation>
        <location evidence="1">Cytoplasm</location>
    </subcellularLocation>
</comment>
<evidence type="ECO:0000256" key="3">
    <source>
        <dbReference type="ARBA" id="ARBA00022614"/>
    </source>
</evidence>
<dbReference type="GO" id="GO:0005737">
    <property type="term" value="C:cytoplasm"/>
    <property type="evidence" value="ECO:0007669"/>
    <property type="project" value="UniProtKB-SubCell"/>
</dbReference>
<keyword evidence="2" id="KW-0963">Cytoplasm</keyword>
<dbReference type="InterPro" id="IPR025875">
    <property type="entry name" value="Leu-rich_rpt_4"/>
</dbReference>
<dbReference type="PANTHER" id="PTHR15454">
    <property type="entry name" value="NISCHARIN RELATED"/>
    <property type="match status" value="1"/>
</dbReference>
<dbReference type="InterPro" id="IPR057292">
    <property type="entry name" value="PH_S11IP"/>
</dbReference>
<evidence type="ECO:0000256" key="4">
    <source>
        <dbReference type="ARBA" id="ARBA00022737"/>
    </source>
</evidence>
<keyword evidence="3" id="KW-0433">Leucine-rich repeat</keyword>